<evidence type="ECO:0000313" key="4">
    <source>
        <dbReference type="Proteomes" id="UP000813444"/>
    </source>
</evidence>
<feature type="compositionally biased region" description="Basic and acidic residues" evidence="1">
    <location>
        <begin position="12"/>
        <end position="24"/>
    </location>
</feature>
<keyword evidence="4" id="KW-1185">Reference proteome</keyword>
<keyword evidence="2" id="KW-1133">Transmembrane helix</keyword>
<feature type="compositionally biased region" description="Basic residues" evidence="1">
    <location>
        <begin position="1"/>
        <end position="11"/>
    </location>
</feature>
<sequence length="183" mass="20320">MCKERARKKKSLFTDRLPDKEPRHGLPTPRGKPSTGINRGQGVALGGIVQLGEACIVLVPIPIACLERDTPVMSLSLPFPVLVPKVKLGPTPQCLDGFFFFSLLALASLHPVSPCLLFFFFFLLWFPSSFFWPSVLQVQCRSLVHCGNRDKNVPRSGVPSIFLLTVSRCGRELNEHVVGYRDS</sequence>
<keyword evidence="2" id="KW-0472">Membrane</keyword>
<name>A0A8K0WUE6_9HYPO</name>
<evidence type="ECO:0000256" key="1">
    <source>
        <dbReference type="SAM" id="MobiDB-lite"/>
    </source>
</evidence>
<dbReference type="AlphaFoldDB" id="A0A8K0WUE6"/>
<feature type="transmembrane region" description="Helical" evidence="2">
    <location>
        <begin position="98"/>
        <end position="126"/>
    </location>
</feature>
<comment type="caution">
    <text evidence="3">The sequence shown here is derived from an EMBL/GenBank/DDBJ whole genome shotgun (WGS) entry which is preliminary data.</text>
</comment>
<protein>
    <submittedName>
        <fullName evidence="3">Uncharacterized protein</fullName>
    </submittedName>
</protein>
<proteinExistence type="predicted"/>
<evidence type="ECO:0000256" key="2">
    <source>
        <dbReference type="SAM" id="Phobius"/>
    </source>
</evidence>
<organism evidence="3 4">
    <name type="scientific">Stachybotrys elegans</name>
    <dbReference type="NCBI Taxonomy" id="80388"/>
    <lineage>
        <taxon>Eukaryota</taxon>
        <taxon>Fungi</taxon>
        <taxon>Dikarya</taxon>
        <taxon>Ascomycota</taxon>
        <taxon>Pezizomycotina</taxon>
        <taxon>Sordariomycetes</taxon>
        <taxon>Hypocreomycetidae</taxon>
        <taxon>Hypocreales</taxon>
        <taxon>Stachybotryaceae</taxon>
        <taxon>Stachybotrys</taxon>
    </lineage>
</organism>
<keyword evidence="2" id="KW-0812">Transmembrane</keyword>
<accession>A0A8K0WUE6</accession>
<feature type="region of interest" description="Disordered" evidence="1">
    <location>
        <begin position="1"/>
        <end position="39"/>
    </location>
</feature>
<evidence type="ECO:0000313" key="3">
    <source>
        <dbReference type="EMBL" id="KAH7324649.1"/>
    </source>
</evidence>
<dbReference type="EMBL" id="JAGPNK010000003">
    <property type="protein sequence ID" value="KAH7324649.1"/>
    <property type="molecule type" value="Genomic_DNA"/>
</dbReference>
<gene>
    <name evidence="3" type="ORF">B0I35DRAFT_166825</name>
</gene>
<dbReference type="Proteomes" id="UP000813444">
    <property type="component" value="Unassembled WGS sequence"/>
</dbReference>
<reference evidence="3" key="1">
    <citation type="journal article" date="2021" name="Nat. Commun.">
        <title>Genetic determinants of endophytism in the Arabidopsis root mycobiome.</title>
        <authorList>
            <person name="Mesny F."/>
            <person name="Miyauchi S."/>
            <person name="Thiergart T."/>
            <person name="Pickel B."/>
            <person name="Atanasova L."/>
            <person name="Karlsson M."/>
            <person name="Huettel B."/>
            <person name="Barry K.W."/>
            <person name="Haridas S."/>
            <person name="Chen C."/>
            <person name="Bauer D."/>
            <person name="Andreopoulos W."/>
            <person name="Pangilinan J."/>
            <person name="LaButti K."/>
            <person name="Riley R."/>
            <person name="Lipzen A."/>
            <person name="Clum A."/>
            <person name="Drula E."/>
            <person name="Henrissat B."/>
            <person name="Kohler A."/>
            <person name="Grigoriev I.V."/>
            <person name="Martin F.M."/>
            <person name="Hacquard S."/>
        </authorList>
    </citation>
    <scope>NUCLEOTIDE SEQUENCE</scope>
    <source>
        <strain evidence="3">MPI-CAGE-CH-0235</strain>
    </source>
</reference>